<dbReference type="GO" id="GO:0006303">
    <property type="term" value="P:double-strand break repair via nonhomologous end joining"/>
    <property type="evidence" value="ECO:0007669"/>
    <property type="project" value="TreeGrafter"/>
</dbReference>
<dbReference type="GO" id="GO:0042800">
    <property type="term" value="F:histone H3K4 methyltransferase activity"/>
    <property type="evidence" value="ECO:0007669"/>
    <property type="project" value="TreeGrafter"/>
</dbReference>
<proteinExistence type="predicted"/>
<dbReference type="WBParaSite" id="HPBE_0002278101-mRNA-1">
    <property type="protein sequence ID" value="HPBE_0002278101-mRNA-1"/>
    <property type="gene ID" value="HPBE_0002278101"/>
</dbReference>
<reference evidence="2 3" key="1">
    <citation type="submission" date="2018-11" db="EMBL/GenBank/DDBJ databases">
        <authorList>
            <consortium name="Pathogen Informatics"/>
        </authorList>
    </citation>
    <scope>NUCLEOTIDE SEQUENCE [LARGE SCALE GENOMIC DNA]</scope>
</reference>
<dbReference type="GO" id="GO:0005634">
    <property type="term" value="C:nucleus"/>
    <property type="evidence" value="ECO:0007669"/>
    <property type="project" value="TreeGrafter"/>
</dbReference>
<sequence>MSSRTDYRIILLRCFCSGLNPTEAHQQDVSLMGPESPPLIRCTAGSIGLQKETSPSTMLFDPDGFNRKRKTGTTKSTFRDVLTRSGLVAKRPHTVPHDLTAVEQNTRVKVCSSLLSLYRTTAWTETIVAMDEKWITYNNLGGKLQWLPCDKDPQPIPKRDIHSKKHMLSFYYYSKARVVPSNTLNQQPLVPQQMQANRPALDTRPIVAKVRVDSTPLPAVQLGCQSERLKQSPLSKKNLPRDSHNAQVPTAEFSQGQQAAPHHALNGDDTSCNYIFQLEL</sequence>
<evidence type="ECO:0000313" key="4">
    <source>
        <dbReference type="WBParaSite" id="HPBE_0002278101-mRNA-1"/>
    </source>
</evidence>
<feature type="compositionally biased region" description="Polar residues" evidence="1">
    <location>
        <begin position="245"/>
        <end position="258"/>
    </location>
</feature>
<dbReference type="PANTHER" id="PTHR46060">
    <property type="entry name" value="MARINER MOS1 TRANSPOSASE-LIKE PROTEIN"/>
    <property type="match status" value="1"/>
</dbReference>
<dbReference type="InterPro" id="IPR052709">
    <property type="entry name" value="Transposase-MT_Hybrid"/>
</dbReference>
<dbReference type="GO" id="GO:0000729">
    <property type="term" value="P:DNA double-strand break processing"/>
    <property type="evidence" value="ECO:0007669"/>
    <property type="project" value="TreeGrafter"/>
</dbReference>
<dbReference type="GO" id="GO:0003690">
    <property type="term" value="F:double-stranded DNA binding"/>
    <property type="evidence" value="ECO:0007669"/>
    <property type="project" value="TreeGrafter"/>
</dbReference>
<name>A0A3P8C3H2_HELPZ</name>
<dbReference type="InterPro" id="IPR036397">
    <property type="entry name" value="RNaseH_sf"/>
</dbReference>
<dbReference type="GO" id="GO:0000793">
    <property type="term" value="C:condensed chromosome"/>
    <property type="evidence" value="ECO:0007669"/>
    <property type="project" value="TreeGrafter"/>
</dbReference>
<organism evidence="2">
    <name type="scientific">Heligmosomoides polygyrus</name>
    <name type="common">Parasitic roundworm</name>
    <dbReference type="NCBI Taxonomy" id="6339"/>
    <lineage>
        <taxon>Eukaryota</taxon>
        <taxon>Metazoa</taxon>
        <taxon>Ecdysozoa</taxon>
        <taxon>Nematoda</taxon>
        <taxon>Chromadorea</taxon>
        <taxon>Rhabditida</taxon>
        <taxon>Rhabditina</taxon>
        <taxon>Rhabditomorpha</taxon>
        <taxon>Strongyloidea</taxon>
        <taxon>Heligmosomidae</taxon>
        <taxon>Heligmosomoides</taxon>
    </lineage>
</organism>
<feature type="region of interest" description="Disordered" evidence="1">
    <location>
        <begin position="226"/>
        <end position="266"/>
    </location>
</feature>
<protein>
    <submittedName>
        <fullName evidence="4">HTH_Tnp_Tc3_2 domain-containing protein</fullName>
    </submittedName>
</protein>
<dbReference type="EMBL" id="UZAH01034354">
    <property type="protein sequence ID" value="VDP34697.1"/>
    <property type="molecule type" value="Genomic_DNA"/>
</dbReference>
<evidence type="ECO:0000313" key="3">
    <source>
        <dbReference type="Proteomes" id="UP000050761"/>
    </source>
</evidence>
<dbReference type="GO" id="GO:0031297">
    <property type="term" value="P:replication fork processing"/>
    <property type="evidence" value="ECO:0007669"/>
    <property type="project" value="TreeGrafter"/>
</dbReference>
<dbReference type="Gene3D" id="3.30.420.10">
    <property type="entry name" value="Ribonuclease H-like superfamily/Ribonuclease H"/>
    <property type="match status" value="1"/>
</dbReference>
<dbReference type="GO" id="GO:0015074">
    <property type="term" value="P:DNA integration"/>
    <property type="evidence" value="ECO:0007669"/>
    <property type="project" value="TreeGrafter"/>
</dbReference>
<dbReference type="GO" id="GO:0035861">
    <property type="term" value="C:site of double-strand break"/>
    <property type="evidence" value="ECO:0007669"/>
    <property type="project" value="TreeGrafter"/>
</dbReference>
<dbReference type="GO" id="GO:0044774">
    <property type="term" value="P:mitotic DNA integrity checkpoint signaling"/>
    <property type="evidence" value="ECO:0007669"/>
    <property type="project" value="TreeGrafter"/>
</dbReference>
<dbReference type="GO" id="GO:0000014">
    <property type="term" value="F:single-stranded DNA endodeoxyribonuclease activity"/>
    <property type="evidence" value="ECO:0007669"/>
    <property type="project" value="TreeGrafter"/>
</dbReference>
<evidence type="ECO:0000256" key="1">
    <source>
        <dbReference type="SAM" id="MobiDB-lite"/>
    </source>
</evidence>
<gene>
    <name evidence="2" type="ORF">HPBE_LOCUS22780</name>
</gene>
<accession>A0A3P8C3H2</accession>
<dbReference type="OrthoDB" id="6137736at2759"/>
<evidence type="ECO:0000313" key="2">
    <source>
        <dbReference type="EMBL" id="VDP34697.1"/>
    </source>
</evidence>
<dbReference type="Proteomes" id="UP000050761">
    <property type="component" value="Unassembled WGS sequence"/>
</dbReference>
<dbReference type="PANTHER" id="PTHR46060:SF2">
    <property type="entry name" value="HISTONE-LYSINE N-METHYLTRANSFERASE SETMAR"/>
    <property type="match status" value="1"/>
</dbReference>
<reference evidence="4" key="2">
    <citation type="submission" date="2019-09" db="UniProtKB">
        <authorList>
            <consortium name="WormBaseParasite"/>
        </authorList>
    </citation>
    <scope>IDENTIFICATION</scope>
</reference>
<keyword evidence="3" id="KW-1185">Reference proteome</keyword>
<dbReference type="GO" id="GO:0003697">
    <property type="term" value="F:single-stranded DNA binding"/>
    <property type="evidence" value="ECO:0007669"/>
    <property type="project" value="TreeGrafter"/>
</dbReference>
<dbReference type="GO" id="GO:0046975">
    <property type="term" value="F:histone H3K36 methyltransferase activity"/>
    <property type="evidence" value="ECO:0007669"/>
    <property type="project" value="TreeGrafter"/>
</dbReference>
<dbReference type="GO" id="GO:0044547">
    <property type="term" value="F:DNA topoisomerase binding"/>
    <property type="evidence" value="ECO:0007669"/>
    <property type="project" value="TreeGrafter"/>
</dbReference>
<dbReference type="AlphaFoldDB" id="A0A3P8C3H2"/>